<name>D1QSA2_9BACT</name>
<comment type="caution">
    <text evidence="1">The sequence shown here is derived from an EMBL/GenBank/DDBJ whole genome shotgun (WGS) entry which is preliminary data.</text>
</comment>
<dbReference type="EMBL" id="ACUZ02000033">
    <property type="protein sequence ID" value="EFB31857.1"/>
    <property type="molecule type" value="Genomic_DNA"/>
</dbReference>
<sequence length="63" mass="7471">MREKRKTGRNGRDVSRLCCFIAILMKQRLHQFGGRFYLKQSLMPILFNEYGQSFDSLSTPNRE</sequence>
<proteinExistence type="predicted"/>
<protein>
    <submittedName>
        <fullName evidence="1">Uncharacterized protein</fullName>
    </submittedName>
</protein>
<evidence type="ECO:0000313" key="1">
    <source>
        <dbReference type="EMBL" id="EFB31857.1"/>
    </source>
</evidence>
<organism evidence="1 2">
    <name type="scientific">Segatella oris F0302</name>
    <dbReference type="NCBI Taxonomy" id="649760"/>
    <lineage>
        <taxon>Bacteria</taxon>
        <taxon>Pseudomonadati</taxon>
        <taxon>Bacteroidota</taxon>
        <taxon>Bacteroidia</taxon>
        <taxon>Bacteroidales</taxon>
        <taxon>Prevotellaceae</taxon>
        <taxon>Segatella</taxon>
    </lineage>
</organism>
<dbReference type="HOGENOM" id="CLU_2882170_0_0_10"/>
<dbReference type="Proteomes" id="UP000004079">
    <property type="component" value="Unassembled WGS sequence"/>
</dbReference>
<evidence type="ECO:0000313" key="2">
    <source>
        <dbReference type="Proteomes" id="UP000004079"/>
    </source>
</evidence>
<reference evidence="1 2" key="1">
    <citation type="submission" date="2009-11" db="EMBL/GenBank/DDBJ databases">
        <authorList>
            <person name="Weinstock G."/>
            <person name="Sodergren E."/>
            <person name="Clifton S."/>
            <person name="Fulton L."/>
            <person name="Fulton B."/>
            <person name="Courtney L."/>
            <person name="Fronick C."/>
            <person name="Harrison M."/>
            <person name="Strong C."/>
            <person name="Farmer C."/>
            <person name="Delahaunty K."/>
            <person name="Markovic C."/>
            <person name="Hall O."/>
            <person name="Minx P."/>
            <person name="Tomlinson C."/>
            <person name="Mitreva M."/>
            <person name="Nelson J."/>
            <person name="Hou S."/>
            <person name="Wollam A."/>
            <person name="Pepin K.H."/>
            <person name="Johnson M."/>
            <person name="Bhonagiri V."/>
            <person name="Nash W.E."/>
            <person name="Warren W."/>
            <person name="Chinwalla A."/>
            <person name="Mardis E.R."/>
            <person name="Wilson R.K."/>
        </authorList>
    </citation>
    <scope>NUCLEOTIDE SEQUENCE [LARGE SCALE GENOMIC DNA]</scope>
    <source>
        <strain evidence="1 2">F0302</strain>
    </source>
</reference>
<dbReference type="STRING" id="649760.HMPREF0971_01859"/>
<dbReference type="AlphaFoldDB" id="D1QSA2"/>
<accession>D1QSA2</accession>
<gene>
    <name evidence="1" type="ORF">HMPREF0971_01859</name>
</gene>